<dbReference type="Gene3D" id="3.90.190.20">
    <property type="entry name" value="Mur ligase, C-terminal domain"/>
    <property type="match status" value="1"/>
</dbReference>
<evidence type="ECO:0000256" key="12">
    <source>
        <dbReference type="ARBA" id="ARBA00023316"/>
    </source>
</evidence>
<dbReference type="GO" id="GO:0051301">
    <property type="term" value="P:cell division"/>
    <property type="evidence" value="ECO:0007669"/>
    <property type="project" value="UniProtKB-KW"/>
</dbReference>
<comment type="subcellular location">
    <subcellularLocation>
        <location evidence="1">Cytoplasm</location>
    </subcellularLocation>
</comment>
<dbReference type="GO" id="GO:0009252">
    <property type="term" value="P:peptidoglycan biosynthetic process"/>
    <property type="evidence" value="ECO:0007669"/>
    <property type="project" value="UniProtKB-UniRule"/>
</dbReference>
<keyword evidence="6" id="KW-0132">Cell division</keyword>
<evidence type="ECO:0000256" key="4">
    <source>
        <dbReference type="ARBA" id="ARBA00022490"/>
    </source>
</evidence>
<dbReference type="InterPro" id="IPR004101">
    <property type="entry name" value="Mur_ligase_C"/>
</dbReference>
<dbReference type="SUPFAM" id="SSF53623">
    <property type="entry name" value="MurD-like peptide ligases, catalytic domain"/>
    <property type="match status" value="1"/>
</dbReference>
<evidence type="ECO:0000256" key="14">
    <source>
        <dbReference type="NCBIfam" id="TIGR01082"/>
    </source>
</evidence>
<comment type="pathway">
    <text evidence="2">Cell wall biogenesis; peptidoglycan biosynthesis.</text>
</comment>
<evidence type="ECO:0000259" key="17">
    <source>
        <dbReference type="Pfam" id="PF02875"/>
    </source>
</evidence>
<dbReference type="Gene3D" id="3.40.1190.10">
    <property type="entry name" value="Mur-like, catalytic domain"/>
    <property type="match status" value="1"/>
</dbReference>
<gene>
    <name evidence="19" type="ORF">A3A63_00075</name>
</gene>
<dbReference type="PANTHER" id="PTHR43445">
    <property type="entry name" value="UDP-N-ACETYLMURAMATE--L-ALANINE LIGASE-RELATED"/>
    <property type="match status" value="1"/>
</dbReference>
<dbReference type="GO" id="GO:0071555">
    <property type="term" value="P:cell wall organization"/>
    <property type="evidence" value="ECO:0007669"/>
    <property type="project" value="UniProtKB-KW"/>
</dbReference>
<dbReference type="EC" id="6.3.2.8" evidence="3 14"/>
<evidence type="ECO:0000256" key="7">
    <source>
        <dbReference type="ARBA" id="ARBA00022741"/>
    </source>
</evidence>
<dbReference type="PANTHER" id="PTHR43445:SF3">
    <property type="entry name" value="UDP-N-ACETYLMURAMATE--L-ALANINE LIGASE"/>
    <property type="match status" value="1"/>
</dbReference>
<dbReference type="GO" id="GO:0008360">
    <property type="term" value="P:regulation of cell shape"/>
    <property type="evidence" value="ECO:0007669"/>
    <property type="project" value="UniProtKB-KW"/>
</dbReference>
<evidence type="ECO:0000313" key="20">
    <source>
        <dbReference type="Proteomes" id="UP000176450"/>
    </source>
</evidence>
<keyword evidence="7" id="KW-0547">Nucleotide-binding</keyword>
<dbReference type="Proteomes" id="UP000176450">
    <property type="component" value="Unassembled WGS sequence"/>
</dbReference>
<dbReference type="Gene3D" id="3.40.50.720">
    <property type="entry name" value="NAD(P)-binding Rossmann-like Domain"/>
    <property type="match status" value="1"/>
</dbReference>
<evidence type="ECO:0000256" key="2">
    <source>
        <dbReference type="ARBA" id="ARBA00004752"/>
    </source>
</evidence>
<evidence type="ECO:0000256" key="10">
    <source>
        <dbReference type="ARBA" id="ARBA00022984"/>
    </source>
</evidence>
<dbReference type="SUPFAM" id="SSF51984">
    <property type="entry name" value="MurCD N-terminal domain"/>
    <property type="match status" value="1"/>
</dbReference>
<keyword evidence="5 19" id="KW-0436">Ligase</keyword>
<keyword evidence="9" id="KW-0133">Cell shape</keyword>
<accession>A0A1F6B494</accession>
<keyword evidence="15" id="KW-0472">Membrane</keyword>
<feature type="domain" description="Mur ligase C-terminal" evidence="17">
    <location>
        <begin position="333"/>
        <end position="464"/>
    </location>
</feature>
<evidence type="ECO:0000313" key="19">
    <source>
        <dbReference type="EMBL" id="OGG31613.1"/>
    </source>
</evidence>
<dbReference type="InterPro" id="IPR013221">
    <property type="entry name" value="Mur_ligase_cen"/>
</dbReference>
<evidence type="ECO:0000256" key="11">
    <source>
        <dbReference type="ARBA" id="ARBA00023306"/>
    </source>
</evidence>
<feature type="transmembrane region" description="Helical" evidence="15">
    <location>
        <begin position="12"/>
        <end position="32"/>
    </location>
</feature>
<dbReference type="SUPFAM" id="SSF53244">
    <property type="entry name" value="MurD-like peptide ligases, peptide-binding domain"/>
    <property type="match status" value="1"/>
</dbReference>
<evidence type="ECO:0000256" key="9">
    <source>
        <dbReference type="ARBA" id="ARBA00022960"/>
    </source>
</evidence>
<dbReference type="EMBL" id="MFJX01000001">
    <property type="protein sequence ID" value="OGG31613.1"/>
    <property type="molecule type" value="Genomic_DNA"/>
</dbReference>
<dbReference type="InterPro" id="IPR036565">
    <property type="entry name" value="Mur-like_cat_sf"/>
</dbReference>
<keyword evidence="11" id="KW-0131">Cell cycle</keyword>
<keyword evidence="4" id="KW-0963">Cytoplasm</keyword>
<dbReference type="NCBIfam" id="TIGR01082">
    <property type="entry name" value="murC"/>
    <property type="match status" value="1"/>
</dbReference>
<evidence type="ECO:0000256" key="6">
    <source>
        <dbReference type="ARBA" id="ARBA00022618"/>
    </source>
</evidence>
<dbReference type="InterPro" id="IPR005758">
    <property type="entry name" value="UDP-N-AcMur_Ala_ligase_MurC"/>
</dbReference>
<keyword evidence="12" id="KW-0961">Cell wall biogenesis/degradation</keyword>
<keyword evidence="15" id="KW-1133">Transmembrane helix</keyword>
<keyword evidence="15" id="KW-0812">Transmembrane</keyword>
<evidence type="ECO:0000256" key="1">
    <source>
        <dbReference type="ARBA" id="ARBA00004496"/>
    </source>
</evidence>
<evidence type="ECO:0000259" key="16">
    <source>
        <dbReference type="Pfam" id="PF01225"/>
    </source>
</evidence>
<dbReference type="InterPro" id="IPR036615">
    <property type="entry name" value="Mur_ligase_C_dom_sf"/>
</dbReference>
<dbReference type="Pfam" id="PF08245">
    <property type="entry name" value="Mur_ligase_M"/>
    <property type="match status" value="1"/>
</dbReference>
<evidence type="ECO:0000256" key="8">
    <source>
        <dbReference type="ARBA" id="ARBA00022840"/>
    </source>
</evidence>
<protein>
    <recommendedName>
        <fullName evidence="3 14">UDP-N-acetylmuramate--L-alanine ligase</fullName>
        <ecNumber evidence="3 14">6.3.2.8</ecNumber>
    </recommendedName>
</protein>
<dbReference type="GO" id="GO:0005737">
    <property type="term" value="C:cytoplasm"/>
    <property type="evidence" value="ECO:0007669"/>
    <property type="project" value="UniProtKB-SubCell"/>
</dbReference>
<reference evidence="19 20" key="1">
    <citation type="journal article" date="2016" name="Nat. Commun.">
        <title>Thousands of microbial genomes shed light on interconnected biogeochemical processes in an aquifer system.</title>
        <authorList>
            <person name="Anantharaman K."/>
            <person name="Brown C.T."/>
            <person name="Hug L.A."/>
            <person name="Sharon I."/>
            <person name="Castelle C.J."/>
            <person name="Probst A.J."/>
            <person name="Thomas B.C."/>
            <person name="Singh A."/>
            <person name="Wilkins M.J."/>
            <person name="Karaoz U."/>
            <person name="Brodie E.L."/>
            <person name="Williams K.H."/>
            <person name="Hubbard S.S."/>
            <person name="Banfield J.F."/>
        </authorList>
    </citation>
    <scope>NUCLEOTIDE SEQUENCE [LARGE SCALE GENOMIC DNA]</scope>
</reference>
<keyword evidence="10" id="KW-0573">Peptidoglycan synthesis</keyword>
<comment type="catalytic activity">
    <reaction evidence="13">
        <text>UDP-N-acetyl-alpha-D-muramate + L-alanine + ATP = UDP-N-acetyl-alpha-D-muramoyl-L-alanine + ADP + phosphate + H(+)</text>
        <dbReference type="Rhea" id="RHEA:23372"/>
        <dbReference type="ChEBI" id="CHEBI:15378"/>
        <dbReference type="ChEBI" id="CHEBI:30616"/>
        <dbReference type="ChEBI" id="CHEBI:43474"/>
        <dbReference type="ChEBI" id="CHEBI:57972"/>
        <dbReference type="ChEBI" id="CHEBI:70757"/>
        <dbReference type="ChEBI" id="CHEBI:83898"/>
        <dbReference type="ChEBI" id="CHEBI:456216"/>
        <dbReference type="EC" id="6.3.2.8"/>
    </reaction>
</comment>
<proteinExistence type="predicted"/>
<evidence type="ECO:0000256" key="15">
    <source>
        <dbReference type="SAM" id="Phobius"/>
    </source>
</evidence>
<evidence type="ECO:0000256" key="3">
    <source>
        <dbReference type="ARBA" id="ARBA00012211"/>
    </source>
</evidence>
<evidence type="ECO:0000256" key="13">
    <source>
        <dbReference type="ARBA" id="ARBA00047833"/>
    </source>
</evidence>
<dbReference type="AlphaFoldDB" id="A0A1F6B494"/>
<feature type="domain" description="Mur ligase N-terminal catalytic" evidence="16">
    <location>
        <begin position="15"/>
        <end position="118"/>
    </location>
</feature>
<dbReference type="GO" id="GO:0005524">
    <property type="term" value="F:ATP binding"/>
    <property type="evidence" value="ECO:0007669"/>
    <property type="project" value="UniProtKB-KW"/>
</dbReference>
<keyword evidence="8" id="KW-0067">ATP-binding</keyword>
<evidence type="ECO:0000259" key="18">
    <source>
        <dbReference type="Pfam" id="PF08245"/>
    </source>
</evidence>
<dbReference type="Pfam" id="PF02875">
    <property type="entry name" value="Mur_ligase_C"/>
    <property type="match status" value="1"/>
</dbReference>
<dbReference type="InterPro" id="IPR000713">
    <property type="entry name" value="Mur_ligase_N"/>
</dbReference>
<organism evidence="19 20">
    <name type="scientific">Candidatus Gottesmanbacteria bacterium RIFCSPLOWO2_01_FULL_46_9</name>
    <dbReference type="NCBI Taxonomy" id="1798394"/>
    <lineage>
        <taxon>Bacteria</taxon>
        <taxon>Candidatus Gottesmaniibacteriota</taxon>
    </lineage>
</organism>
<dbReference type="GO" id="GO:0008763">
    <property type="term" value="F:UDP-N-acetylmuramate-L-alanine ligase activity"/>
    <property type="evidence" value="ECO:0007669"/>
    <property type="project" value="UniProtKB-UniRule"/>
</dbReference>
<dbReference type="Pfam" id="PF01225">
    <property type="entry name" value="Mur_ligase"/>
    <property type="match status" value="1"/>
</dbReference>
<dbReference type="InterPro" id="IPR050061">
    <property type="entry name" value="MurCDEF_pg_biosynth"/>
</dbReference>
<comment type="caution">
    <text evidence="19">The sequence shown here is derived from an EMBL/GenBank/DDBJ whole genome shotgun (WGS) entry which is preliminary data.</text>
</comment>
<feature type="domain" description="Mur ligase central" evidence="18">
    <location>
        <begin position="122"/>
        <end position="310"/>
    </location>
</feature>
<sequence length="478" mass="51916">MKKLKTIDFAHIHTMYFVGIKGIAMAALAVWAKEKGMVVTGSDIDETFPSDIVLSKAGISVNSGFSADHISKIHKPDLVVFTGAHNGRENIEVVIAQNLGIDVLPHGIALGMAMAQKRQISVAGSHGKTTTSAMVAVVLSEAGYDPSYAVGCGEIRGLGQSGHFGQGDFFVGEADEYVTDPTHDQTPRFLWQKPEILVVTNIDYDHPDVYASVAAVQEAFVVLMGQQTGRRVTIVNADDPVSQPLLDHKGAGTVLTYGVSPLSMYRIVAVRFPAEKATFELTYMGKSVGTFVLNVPGHHNILNAAAAAIACHEAGVAWVEIQAGLSVFKGAKRRFEKIAEAHGISFYDDYAHHPKEIQATLGAARVWYPDRRIIAVFQPHTYSRTKKLLSDFGKSFTNADIAVLTDIYSSAREHDTLGINGLTLVDEVKKNHDHATYMPDALHVASFLTSTCKEGDIVIFMGAGDIYTWEKKVFKALQ</sequence>
<evidence type="ECO:0000256" key="5">
    <source>
        <dbReference type="ARBA" id="ARBA00022598"/>
    </source>
</evidence>
<dbReference type="UniPathway" id="UPA00219"/>
<name>A0A1F6B494_9BACT</name>